<dbReference type="OrthoDB" id="8906826at2"/>
<dbReference type="EMBL" id="FSQX01000001">
    <property type="protein sequence ID" value="SIN66094.1"/>
    <property type="molecule type" value="Genomic_DNA"/>
</dbReference>
<sequence>MHSHRFKVNIHITRHARERMATRNITENELLELVEQGTVKYKDATRFWIARYFENRQDNLLSIAAVLEDKIVVKTVMHHFEWEDK</sequence>
<dbReference type="RefSeq" id="WP_074210383.1">
    <property type="nucleotide sequence ID" value="NZ_BJOI01000103.1"/>
</dbReference>
<accession>A0A1N6CRJ2</accession>
<evidence type="ECO:0000313" key="2">
    <source>
        <dbReference type="EMBL" id="SIN66094.1"/>
    </source>
</evidence>
<organism evidence="2 3">
    <name type="scientific">Vreelandella aquamarina</name>
    <dbReference type="NCBI Taxonomy" id="77097"/>
    <lineage>
        <taxon>Bacteria</taxon>
        <taxon>Pseudomonadati</taxon>
        <taxon>Pseudomonadota</taxon>
        <taxon>Gammaproteobacteria</taxon>
        <taxon>Oceanospirillales</taxon>
        <taxon>Halomonadaceae</taxon>
        <taxon>Vreelandella</taxon>
    </lineage>
</organism>
<dbReference type="GeneID" id="97278444"/>
<reference evidence="1 4" key="1">
    <citation type="submission" date="2016-10" db="EMBL/GenBank/DDBJ databases">
        <authorList>
            <person name="de Groot N.N."/>
        </authorList>
    </citation>
    <scope>NUCLEOTIDE SEQUENCE [LARGE SCALE GENOMIC DNA]</scope>
    <source>
        <strain evidence="1 4">558</strain>
    </source>
</reference>
<accession>A0A1H8MGY1</accession>
<proteinExistence type="predicted"/>
<evidence type="ECO:0000313" key="4">
    <source>
        <dbReference type="Proteomes" id="UP000199493"/>
    </source>
</evidence>
<evidence type="ECO:0000313" key="1">
    <source>
        <dbReference type="EMBL" id="SEO16540.1"/>
    </source>
</evidence>
<gene>
    <name evidence="1" type="ORF">SAMN04490369_10506</name>
    <name evidence="2" type="ORF">SAMN05878438_1907</name>
</gene>
<dbReference type="STRING" id="77097.SAMN04490369_10506"/>
<reference evidence="2 3" key="2">
    <citation type="submission" date="2016-11" db="EMBL/GenBank/DDBJ databases">
        <authorList>
            <person name="Jaros S."/>
            <person name="Januszkiewicz K."/>
            <person name="Wedrychowicz H."/>
        </authorList>
    </citation>
    <scope>NUCLEOTIDE SEQUENCE [LARGE SCALE GENOMIC DNA]</scope>
    <source>
        <strain evidence="2 3">ACAM 239</strain>
    </source>
</reference>
<dbReference type="EMBL" id="FODB01000050">
    <property type="protein sequence ID" value="SEO16540.1"/>
    <property type="molecule type" value="Genomic_DNA"/>
</dbReference>
<dbReference type="Proteomes" id="UP000199493">
    <property type="component" value="Unassembled WGS sequence"/>
</dbReference>
<evidence type="ECO:0008006" key="5">
    <source>
        <dbReference type="Google" id="ProtNLM"/>
    </source>
</evidence>
<protein>
    <recommendedName>
        <fullName evidence="5">DUF4258 domain-containing protein</fullName>
    </recommendedName>
</protein>
<dbReference type="InterPro" id="IPR025354">
    <property type="entry name" value="DUF4258"/>
</dbReference>
<name>A0A1N6CRJ2_9GAMM</name>
<evidence type="ECO:0000313" key="3">
    <source>
        <dbReference type="Proteomes" id="UP000185024"/>
    </source>
</evidence>
<dbReference type="AlphaFoldDB" id="A0A1N6CRJ2"/>
<dbReference type="Proteomes" id="UP000185024">
    <property type="component" value="Unassembled WGS sequence"/>
</dbReference>
<dbReference type="Pfam" id="PF14076">
    <property type="entry name" value="DUF4258"/>
    <property type="match status" value="1"/>
</dbReference>